<keyword evidence="6" id="KW-1185">Reference proteome</keyword>
<dbReference type="Gene3D" id="1.10.260.40">
    <property type="entry name" value="lambda repressor-like DNA-binding domains"/>
    <property type="match status" value="1"/>
</dbReference>
<accession>X0PWL0</accession>
<dbReference type="PANTHER" id="PTHR36511:SF4">
    <property type="entry name" value="ANTITOXIN MQSA"/>
    <property type="match status" value="1"/>
</dbReference>
<evidence type="ECO:0000256" key="3">
    <source>
        <dbReference type="ARBA" id="ARBA00023163"/>
    </source>
</evidence>
<keyword evidence="2" id="KW-0238">DNA-binding</keyword>
<dbReference type="STRING" id="1423734.FC83_GL002938"/>
<dbReference type="InterPro" id="IPR001387">
    <property type="entry name" value="Cro/C1-type_HTH"/>
</dbReference>
<keyword evidence="3" id="KW-0804">Transcription</keyword>
<organism evidence="5 6">
    <name type="scientific">Agrilactobacillus composti DSM 18527 = JCM 14202</name>
    <dbReference type="NCBI Taxonomy" id="1423734"/>
    <lineage>
        <taxon>Bacteria</taxon>
        <taxon>Bacillati</taxon>
        <taxon>Bacillota</taxon>
        <taxon>Bacilli</taxon>
        <taxon>Lactobacillales</taxon>
        <taxon>Lactobacillaceae</taxon>
        <taxon>Agrilactobacillus</taxon>
    </lineage>
</organism>
<proteinExistence type="predicted"/>
<evidence type="ECO:0000256" key="1">
    <source>
        <dbReference type="ARBA" id="ARBA00023015"/>
    </source>
</evidence>
<dbReference type="PANTHER" id="PTHR36511">
    <property type="entry name" value="MERR FAMILY BACTERIAL REGULATORY PROTEIN"/>
    <property type="match status" value="1"/>
</dbReference>
<evidence type="ECO:0000256" key="2">
    <source>
        <dbReference type="ARBA" id="ARBA00023125"/>
    </source>
</evidence>
<dbReference type="eggNOG" id="COG2944">
    <property type="taxonomic scope" value="Bacteria"/>
</dbReference>
<dbReference type="PROSITE" id="PS50943">
    <property type="entry name" value="HTH_CROC1"/>
    <property type="match status" value="1"/>
</dbReference>
<dbReference type="Proteomes" id="UP000051236">
    <property type="component" value="Unassembled WGS sequence"/>
</dbReference>
<dbReference type="GO" id="GO:0003677">
    <property type="term" value="F:DNA binding"/>
    <property type="evidence" value="ECO:0007669"/>
    <property type="project" value="UniProtKB-KW"/>
</dbReference>
<dbReference type="EMBL" id="AZGA01000054">
    <property type="protein sequence ID" value="KRM33369.1"/>
    <property type="molecule type" value="Genomic_DNA"/>
</dbReference>
<dbReference type="CDD" id="cd00093">
    <property type="entry name" value="HTH_XRE"/>
    <property type="match status" value="1"/>
</dbReference>
<dbReference type="PATRIC" id="fig|1423734.3.peg.2987"/>
<dbReference type="AlphaFoldDB" id="X0PWL0"/>
<dbReference type="InterPro" id="IPR010982">
    <property type="entry name" value="Lambda_DNA-bd_dom_sf"/>
</dbReference>
<sequence>MKTPEVVRELRARYGLSQHKLATIMNVSTRSVESWEQGLREPHGAAARLLQLLNTDSAVIKTLENIDAPNLALDLATDESNLTIEGVTFANKTEYRAALNAIVSNMYEGFQPTKADIAYFAAHIGQPINPKEVLSWVKTNHGELFDGNK</sequence>
<dbReference type="OrthoDB" id="678210at2"/>
<evidence type="ECO:0000313" key="5">
    <source>
        <dbReference type="EMBL" id="KRM33369.1"/>
    </source>
</evidence>
<dbReference type="Pfam" id="PF01381">
    <property type="entry name" value="HTH_3"/>
    <property type="match status" value="1"/>
</dbReference>
<comment type="caution">
    <text evidence="5">The sequence shown here is derived from an EMBL/GenBank/DDBJ whole genome shotgun (WGS) entry which is preliminary data.</text>
</comment>
<dbReference type="SMART" id="SM00530">
    <property type="entry name" value="HTH_XRE"/>
    <property type="match status" value="1"/>
</dbReference>
<dbReference type="RefSeq" id="WP_035456144.1">
    <property type="nucleotide sequence ID" value="NZ_AZGA01000054.1"/>
</dbReference>
<evidence type="ECO:0000259" key="4">
    <source>
        <dbReference type="PROSITE" id="PS50943"/>
    </source>
</evidence>
<name>X0PWL0_9LACO</name>
<protein>
    <recommendedName>
        <fullName evidence="4">HTH cro/C1-type domain-containing protein</fullName>
    </recommendedName>
</protein>
<dbReference type="SUPFAM" id="SSF47413">
    <property type="entry name" value="lambda repressor-like DNA-binding domains"/>
    <property type="match status" value="1"/>
</dbReference>
<gene>
    <name evidence="5" type="ORF">FC83_GL002938</name>
</gene>
<keyword evidence="1" id="KW-0805">Transcription regulation</keyword>
<feature type="domain" description="HTH cro/C1-type" evidence="4">
    <location>
        <begin position="7"/>
        <end position="60"/>
    </location>
</feature>
<dbReference type="InterPro" id="IPR052359">
    <property type="entry name" value="HTH-type_reg/antitoxin"/>
</dbReference>
<evidence type="ECO:0000313" key="6">
    <source>
        <dbReference type="Proteomes" id="UP000051236"/>
    </source>
</evidence>
<reference evidence="5 6" key="1">
    <citation type="journal article" date="2015" name="Genome Announc.">
        <title>Expanding the biotechnology potential of lactobacilli through comparative genomics of 213 strains and associated genera.</title>
        <authorList>
            <person name="Sun Z."/>
            <person name="Harris H.M."/>
            <person name="McCann A."/>
            <person name="Guo C."/>
            <person name="Argimon S."/>
            <person name="Zhang W."/>
            <person name="Yang X."/>
            <person name="Jeffery I.B."/>
            <person name="Cooney J.C."/>
            <person name="Kagawa T.F."/>
            <person name="Liu W."/>
            <person name="Song Y."/>
            <person name="Salvetti E."/>
            <person name="Wrobel A."/>
            <person name="Rasinkangas P."/>
            <person name="Parkhill J."/>
            <person name="Rea M.C."/>
            <person name="O'Sullivan O."/>
            <person name="Ritari J."/>
            <person name="Douillard F.P."/>
            <person name="Paul Ross R."/>
            <person name="Yang R."/>
            <person name="Briner A.E."/>
            <person name="Felis G.E."/>
            <person name="de Vos W.M."/>
            <person name="Barrangou R."/>
            <person name="Klaenhammer T.R."/>
            <person name="Caufield P.W."/>
            <person name="Cui Y."/>
            <person name="Zhang H."/>
            <person name="O'Toole P.W."/>
        </authorList>
    </citation>
    <scope>NUCLEOTIDE SEQUENCE [LARGE SCALE GENOMIC DNA]</scope>
    <source>
        <strain evidence="5 6">DSM 18527</strain>
    </source>
</reference>